<evidence type="ECO:0000256" key="3">
    <source>
        <dbReference type="ARBA" id="ARBA00022692"/>
    </source>
</evidence>
<dbReference type="SUPFAM" id="SSF48726">
    <property type="entry name" value="Immunoglobulin"/>
    <property type="match status" value="4"/>
</dbReference>
<dbReference type="SUPFAM" id="SSF49265">
    <property type="entry name" value="Fibronectin type III"/>
    <property type="match status" value="1"/>
</dbReference>
<feature type="transmembrane region" description="Helical" evidence="12">
    <location>
        <begin position="610"/>
        <end position="633"/>
    </location>
</feature>
<evidence type="ECO:0000256" key="11">
    <source>
        <dbReference type="SAM" id="MobiDB-lite"/>
    </source>
</evidence>
<evidence type="ECO:0000256" key="5">
    <source>
        <dbReference type="ARBA" id="ARBA00022737"/>
    </source>
</evidence>
<dbReference type="InterPro" id="IPR036116">
    <property type="entry name" value="FN3_sf"/>
</dbReference>
<dbReference type="SMART" id="SM00409">
    <property type="entry name" value="IG"/>
    <property type="match status" value="4"/>
</dbReference>
<keyword evidence="5" id="KW-0677">Repeat</keyword>
<evidence type="ECO:0000256" key="9">
    <source>
        <dbReference type="ARBA" id="ARBA00023180"/>
    </source>
</evidence>
<keyword evidence="6 12" id="KW-1133">Transmembrane helix</keyword>
<dbReference type="SMART" id="SM00060">
    <property type="entry name" value="FN3"/>
    <property type="match status" value="2"/>
</dbReference>
<evidence type="ECO:0000256" key="8">
    <source>
        <dbReference type="ARBA" id="ARBA00023157"/>
    </source>
</evidence>
<dbReference type="FunFam" id="2.60.40.10:FF:000930">
    <property type="entry name" value="immunoglobulin superfamily DCC subclass member 3"/>
    <property type="match status" value="1"/>
</dbReference>
<sequence>MTMIWMIGLLWILQTGPVVCGDLSLLKEPADAIAIRHQALLLDCQAEGDPPINITWYKDGAPLYTSRHRELLDNGSLWIHSFQKKHGSVSDTGEYSCAAQNPHGRLVSRKAKVQLAFLSRFQVNPQPLSVAEGGVARFQCWATAIPGASITWERNRTALLTSDPRFTLLPNGVLQISGVTHEDAGAYRCVAINPAHRRHSEEATLTLTGSINHLEPVILSGPQNQTLTIHQTAILECIASGSPPPIVSWSRLDGTSIGVEGVQVLGSGNLMISDVSVKHSGVYVCAANRPGSRVRRTAQGTLQVQAPPEFVKWPQSVSYAPGDNVSFSCVAQGVPIPTLVWLKNGKYLNPGDNVWLSDDNQTLTIFRVTSIDEALYQCIAENSAGTIQASARLVVTVPNEPPKPPEGVEVLPISSTSILVTWKIPPPEVTDGIIGYVLHIRKAGDPSTSETQEALSKITFKHIVNSLEAGTKYVVFLRTYSPLGASNDSQVITVTTPGTVPRTPDISVTVVNESVVQVEWEASPAVQGYRLEYRKIPSGTFQGTQVLPGNSSSFIYRDLEPSSLYEMKLVAFSASGEGNSSRGYVSLKSATTIHEPVLSACQCEEGEKSVLGIALGIHLGVVVLVLGLLLLFYRKRIRCKTREEGEQVVDSHVLENTQNQGKTQDEEKGSAAEKEELMTQ</sequence>
<dbReference type="PROSITE" id="PS50853">
    <property type="entry name" value="FN3"/>
    <property type="match status" value="2"/>
</dbReference>
<feature type="domain" description="Ig-like" evidence="14">
    <location>
        <begin position="17"/>
        <end position="114"/>
    </location>
</feature>
<evidence type="ECO:0000256" key="6">
    <source>
        <dbReference type="ARBA" id="ARBA00022989"/>
    </source>
</evidence>
<keyword evidence="8" id="KW-1015">Disulfide bond</keyword>
<comment type="similarity">
    <text evidence="2">Belongs to the immunoglobulin superfamily. DCC family.</text>
</comment>
<dbReference type="EMBL" id="WNYA01001642">
    <property type="protein sequence ID" value="KAG8545400.1"/>
    <property type="molecule type" value="Genomic_DNA"/>
</dbReference>
<dbReference type="InterPro" id="IPR013098">
    <property type="entry name" value="Ig_I-set"/>
</dbReference>
<feature type="compositionally biased region" description="Basic and acidic residues" evidence="11">
    <location>
        <begin position="663"/>
        <end position="680"/>
    </location>
</feature>
<evidence type="ECO:0000256" key="4">
    <source>
        <dbReference type="ARBA" id="ARBA00022729"/>
    </source>
</evidence>
<dbReference type="SMART" id="SM00408">
    <property type="entry name" value="IGc2"/>
    <property type="match status" value="4"/>
</dbReference>
<protein>
    <submittedName>
        <fullName evidence="16">Uncharacterized protein</fullName>
    </submittedName>
</protein>
<name>A0AAV6ZDQ6_ENGPU</name>
<evidence type="ECO:0000256" key="1">
    <source>
        <dbReference type="ARBA" id="ARBA00004167"/>
    </source>
</evidence>
<dbReference type="Pfam" id="PF07679">
    <property type="entry name" value="I-set"/>
    <property type="match status" value="2"/>
</dbReference>
<dbReference type="AlphaFoldDB" id="A0AAV6ZDQ6"/>
<comment type="caution">
    <text evidence="16">The sequence shown here is derived from an EMBL/GenBank/DDBJ whole genome shotgun (WGS) entry which is preliminary data.</text>
</comment>
<keyword evidence="4 13" id="KW-0732">Signal</keyword>
<keyword evidence="17" id="KW-1185">Reference proteome</keyword>
<evidence type="ECO:0000256" key="7">
    <source>
        <dbReference type="ARBA" id="ARBA00023136"/>
    </source>
</evidence>
<feature type="chain" id="PRO_5043899600" evidence="13">
    <location>
        <begin position="21"/>
        <end position="680"/>
    </location>
</feature>
<organism evidence="16 17">
    <name type="scientific">Engystomops pustulosus</name>
    <name type="common">Tungara frog</name>
    <name type="synonym">Physalaemus pustulosus</name>
    <dbReference type="NCBI Taxonomy" id="76066"/>
    <lineage>
        <taxon>Eukaryota</taxon>
        <taxon>Metazoa</taxon>
        <taxon>Chordata</taxon>
        <taxon>Craniata</taxon>
        <taxon>Vertebrata</taxon>
        <taxon>Euteleostomi</taxon>
        <taxon>Amphibia</taxon>
        <taxon>Batrachia</taxon>
        <taxon>Anura</taxon>
        <taxon>Neobatrachia</taxon>
        <taxon>Hyloidea</taxon>
        <taxon>Leptodactylidae</taxon>
        <taxon>Leiuperinae</taxon>
        <taxon>Engystomops</taxon>
    </lineage>
</organism>
<evidence type="ECO:0000256" key="13">
    <source>
        <dbReference type="SAM" id="SignalP"/>
    </source>
</evidence>
<evidence type="ECO:0000256" key="2">
    <source>
        <dbReference type="ARBA" id="ARBA00009588"/>
    </source>
</evidence>
<keyword evidence="10" id="KW-0393">Immunoglobulin domain</keyword>
<dbReference type="PROSITE" id="PS50835">
    <property type="entry name" value="IG_LIKE"/>
    <property type="match status" value="4"/>
</dbReference>
<dbReference type="GO" id="GO:0016020">
    <property type="term" value="C:membrane"/>
    <property type="evidence" value="ECO:0007669"/>
    <property type="project" value="UniProtKB-SubCell"/>
</dbReference>
<keyword evidence="7 12" id="KW-0472">Membrane</keyword>
<dbReference type="Proteomes" id="UP000824782">
    <property type="component" value="Unassembled WGS sequence"/>
</dbReference>
<feature type="domain" description="Fibronectin type-III" evidence="15">
    <location>
        <begin position="404"/>
        <end position="499"/>
    </location>
</feature>
<keyword evidence="9" id="KW-0325">Glycoprotein</keyword>
<feature type="signal peptide" evidence="13">
    <location>
        <begin position="1"/>
        <end position="20"/>
    </location>
</feature>
<dbReference type="CDD" id="cd00063">
    <property type="entry name" value="FN3"/>
    <property type="match status" value="2"/>
</dbReference>
<dbReference type="PANTHER" id="PTHR44170">
    <property type="entry name" value="PROTEIN SIDEKICK"/>
    <property type="match status" value="1"/>
</dbReference>
<feature type="domain" description="Fibronectin type-III" evidence="15">
    <location>
        <begin position="500"/>
        <end position="592"/>
    </location>
</feature>
<accession>A0AAV6ZDQ6</accession>
<reference evidence="16" key="1">
    <citation type="thesis" date="2020" institute="ProQuest LLC" country="789 East Eisenhower Parkway, Ann Arbor, MI, USA">
        <title>Comparative Genomics and Chromosome Evolution.</title>
        <authorList>
            <person name="Mudd A.B."/>
        </authorList>
    </citation>
    <scope>NUCLEOTIDE SEQUENCE</scope>
    <source>
        <strain evidence="16">237g6f4</strain>
        <tissue evidence="16">Blood</tissue>
    </source>
</reference>
<dbReference type="Gene3D" id="2.60.40.10">
    <property type="entry name" value="Immunoglobulins"/>
    <property type="match status" value="6"/>
</dbReference>
<evidence type="ECO:0000259" key="14">
    <source>
        <dbReference type="PROSITE" id="PS50835"/>
    </source>
</evidence>
<dbReference type="InterPro" id="IPR036179">
    <property type="entry name" value="Ig-like_dom_sf"/>
</dbReference>
<feature type="non-terminal residue" evidence="16">
    <location>
        <position position="680"/>
    </location>
</feature>
<comment type="subcellular location">
    <subcellularLocation>
        <location evidence="1">Membrane</location>
        <topology evidence="1">Single-pass membrane protein</topology>
    </subcellularLocation>
</comment>
<evidence type="ECO:0000259" key="15">
    <source>
        <dbReference type="PROSITE" id="PS50853"/>
    </source>
</evidence>
<dbReference type="FunFam" id="2.60.40.10:FF:000189">
    <property type="entry name" value="Neogenin isoform 3"/>
    <property type="match status" value="1"/>
</dbReference>
<feature type="region of interest" description="Disordered" evidence="11">
    <location>
        <begin position="650"/>
        <end position="680"/>
    </location>
</feature>
<feature type="domain" description="Ig-like" evidence="14">
    <location>
        <begin position="216"/>
        <end position="303"/>
    </location>
</feature>
<feature type="domain" description="Ig-like" evidence="14">
    <location>
        <begin position="119"/>
        <end position="206"/>
    </location>
</feature>
<evidence type="ECO:0000256" key="10">
    <source>
        <dbReference type="ARBA" id="ARBA00023319"/>
    </source>
</evidence>
<gene>
    <name evidence="16" type="ORF">GDO81_020951</name>
</gene>
<dbReference type="Pfam" id="PF00041">
    <property type="entry name" value="fn3"/>
    <property type="match status" value="2"/>
</dbReference>
<dbReference type="InterPro" id="IPR003961">
    <property type="entry name" value="FN3_dom"/>
</dbReference>
<dbReference type="FunFam" id="2.60.40.10:FF:000299">
    <property type="entry name" value="protogenin isoform X2"/>
    <property type="match status" value="1"/>
</dbReference>
<evidence type="ECO:0000313" key="17">
    <source>
        <dbReference type="Proteomes" id="UP000824782"/>
    </source>
</evidence>
<dbReference type="PANTHER" id="PTHR44170:SF40">
    <property type="entry name" value="IMMUNOGLOBULIN SUPERFAMILY DCC SUBCLASS MEMBER 3 ISOFORM X1-RELATED"/>
    <property type="match status" value="1"/>
</dbReference>
<proteinExistence type="inferred from homology"/>
<dbReference type="InterPro" id="IPR003598">
    <property type="entry name" value="Ig_sub2"/>
</dbReference>
<keyword evidence="3 12" id="KW-0812">Transmembrane</keyword>
<evidence type="ECO:0000256" key="12">
    <source>
        <dbReference type="SAM" id="Phobius"/>
    </source>
</evidence>
<dbReference type="InterPro" id="IPR013783">
    <property type="entry name" value="Ig-like_fold"/>
</dbReference>
<dbReference type="Pfam" id="PF13927">
    <property type="entry name" value="Ig_3"/>
    <property type="match status" value="2"/>
</dbReference>
<dbReference type="GO" id="GO:0098609">
    <property type="term" value="P:cell-cell adhesion"/>
    <property type="evidence" value="ECO:0007669"/>
    <property type="project" value="TreeGrafter"/>
</dbReference>
<dbReference type="InterPro" id="IPR007110">
    <property type="entry name" value="Ig-like_dom"/>
</dbReference>
<feature type="domain" description="Ig-like" evidence="14">
    <location>
        <begin position="308"/>
        <end position="394"/>
    </location>
</feature>
<dbReference type="InterPro" id="IPR003599">
    <property type="entry name" value="Ig_sub"/>
</dbReference>
<evidence type="ECO:0000313" key="16">
    <source>
        <dbReference type="EMBL" id="KAG8545400.1"/>
    </source>
</evidence>